<dbReference type="InterPro" id="IPR050659">
    <property type="entry name" value="Peptidase_M24B"/>
</dbReference>
<sequence>MWKILTSSSRILWEKGLPDLQKLTAAVPAVIGRCQHSDTGHGPGSSNGTTGTTQDVHSQPAHAHNPTPAGKQHVDTRSQQLPLTDDLMPRLIDRRNGQKVKPTFSVEELQRKLDKLRALMLSSNIDAVLFTSYHNINYYCDFLYCAFGRPYGLVITMDKVLVIASAIDGGQPWRRTQIGENVLYTDWQRDNFYHAVQTELAGRGLMTLGVEFDDMTLDGFTKLNLAVPDMQKVDIGKPTMRLRMKKSDEEIALIRCV</sequence>
<feature type="compositionally biased region" description="Low complexity" evidence="1">
    <location>
        <begin position="44"/>
        <end position="53"/>
    </location>
</feature>
<dbReference type="eggNOG" id="KOG2738">
    <property type="taxonomic scope" value="Eukaryota"/>
</dbReference>
<accession>C3ZF57</accession>
<dbReference type="PANTHER" id="PTHR46112">
    <property type="entry name" value="AMINOPEPTIDASE"/>
    <property type="match status" value="1"/>
</dbReference>
<gene>
    <name evidence="3" type="ORF">BRAFLDRAFT_70875</name>
</gene>
<dbReference type="Pfam" id="PF01321">
    <property type="entry name" value="Creatinase_N"/>
    <property type="match status" value="1"/>
</dbReference>
<dbReference type="STRING" id="7739.C3ZF57"/>
<evidence type="ECO:0000259" key="2">
    <source>
        <dbReference type="Pfam" id="PF01321"/>
    </source>
</evidence>
<organism>
    <name type="scientific">Branchiostoma floridae</name>
    <name type="common">Florida lancelet</name>
    <name type="synonym">Amphioxus</name>
    <dbReference type="NCBI Taxonomy" id="7739"/>
    <lineage>
        <taxon>Eukaryota</taxon>
        <taxon>Metazoa</taxon>
        <taxon>Chordata</taxon>
        <taxon>Cephalochordata</taxon>
        <taxon>Leptocardii</taxon>
        <taxon>Amphioxiformes</taxon>
        <taxon>Branchiostomatidae</taxon>
        <taxon>Branchiostoma</taxon>
    </lineage>
</organism>
<feature type="region of interest" description="Disordered" evidence="1">
    <location>
        <begin position="34"/>
        <end position="78"/>
    </location>
</feature>
<dbReference type="SUPFAM" id="SSF53092">
    <property type="entry name" value="Creatinase/prolidase N-terminal domain"/>
    <property type="match status" value="1"/>
</dbReference>
<evidence type="ECO:0000313" key="3">
    <source>
        <dbReference type="EMBL" id="EEN49363.1"/>
    </source>
</evidence>
<dbReference type="AlphaFoldDB" id="C3ZF57"/>
<protein>
    <recommendedName>
        <fullName evidence="2">Creatinase N-terminal domain-containing protein</fullName>
    </recommendedName>
</protein>
<name>C3ZF57_BRAFL</name>
<feature type="domain" description="Creatinase N-terminal" evidence="2">
    <location>
        <begin position="113"/>
        <end position="244"/>
    </location>
</feature>
<reference evidence="3" key="1">
    <citation type="journal article" date="2008" name="Nature">
        <title>The amphioxus genome and the evolution of the chordate karyotype.</title>
        <authorList>
            <consortium name="US DOE Joint Genome Institute (JGI-PGF)"/>
            <person name="Putnam N.H."/>
            <person name="Butts T."/>
            <person name="Ferrier D.E.K."/>
            <person name="Furlong R.F."/>
            <person name="Hellsten U."/>
            <person name="Kawashima T."/>
            <person name="Robinson-Rechavi M."/>
            <person name="Shoguchi E."/>
            <person name="Terry A."/>
            <person name="Yu J.-K."/>
            <person name="Benito-Gutierrez E.L."/>
            <person name="Dubchak I."/>
            <person name="Garcia-Fernandez J."/>
            <person name="Gibson-Brown J.J."/>
            <person name="Grigoriev I.V."/>
            <person name="Horton A.C."/>
            <person name="de Jong P.J."/>
            <person name="Jurka J."/>
            <person name="Kapitonov V.V."/>
            <person name="Kohara Y."/>
            <person name="Kuroki Y."/>
            <person name="Lindquist E."/>
            <person name="Lucas S."/>
            <person name="Osoegawa K."/>
            <person name="Pennacchio L.A."/>
            <person name="Salamov A.A."/>
            <person name="Satou Y."/>
            <person name="Sauka-Spengler T."/>
            <person name="Schmutz J."/>
            <person name="Shin-I T."/>
            <person name="Toyoda A."/>
            <person name="Bronner-Fraser M."/>
            <person name="Fujiyama A."/>
            <person name="Holland L.Z."/>
            <person name="Holland P.W.H."/>
            <person name="Satoh N."/>
            <person name="Rokhsar D.S."/>
        </authorList>
    </citation>
    <scope>NUCLEOTIDE SEQUENCE [LARGE SCALE GENOMIC DNA]</scope>
    <source>
        <strain evidence="3">S238N-H82</strain>
        <tissue evidence="3">Testes</tissue>
    </source>
</reference>
<dbReference type="PANTHER" id="PTHR46112:SF2">
    <property type="entry name" value="XAA-PRO AMINOPEPTIDASE P-RELATED"/>
    <property type="match status" value="1"/>
</dbReference>
<proteinExistence type="predicted"/>
<dbReference type="Gene3D" id="3.40.350.10">
    <property type="entry name" value="Creatinase/prolidase N-terminal domain"/>
    <property type="match status" value="1"/>
</dbReference>
<dbReference type="InterPro" id="IPR000587">
    <property type="entry name" value="Creatinase_N"/>
</dbReference>
<dbReference type="InterPro" id="IPR029149">
    <property type="entry name" value="Creatin/AminoP/Spt16_N"/>
</dbReference>
<dbReference type="InParanoid" id="C3ZF57"/>
<evidence type="ECO:0000256" key="1">
    <source>
        <dbReference type="SAM" id="MobiDB-lite"/>
    </source>
</evidence>
<dbReference type="EMBL" id="GG666612">
    <property type="protein sequence ID" value="EEN49363.1"/>
    <property type="molecule type" value="Genomic_DNA"/>
</dbReference>